<reference evidence="2" key="1">
    <citation type="submission" date="2022-04" db="EMBL/GenBank/DDBJ databases">
        <title>Complete genome of Methanoplanus endosymbiosus DSM 3599.</title>
        <authorList>
            <person name="Chen S.-C."/>
            <person name="You Y.-T."/>
            <person name="Zhou Y.-Z."/>
            <person name="Lai M.-C."/>
        </authorList>
    </citation>
    <scope>NUCLEOTIDE SEQUENCE</scope>
    <source>
        <strain evidence="2">DSM 3599</strain>
    </source>
</reference>
<gene>
    <name evidence="2" type="ORF">L6E24_03190</name>
</gene>
<evidence type="ECO:0000313" key="2">
    <source>
        <dbReference type="EMBL" id="UUX93140.1"/>
    </source>
</evidence>
<dbReference type="InterPro" id="IPR053136">
    <property type="entry name" value="UTP_pyrophosphatase-like"/>
</dbReference>
<dbReference type="GeneID" id="74306667"/>
<dbReference type="Gene3D" id="3.30.2010.10">
    <property type="entry name" value="Metalloproteases ('zincins'), catalytic domain"/>
    <property type="match status" value="1"/>
</dbReference>
<feature type="domain" description="YgjP-like metallopeptidase" evidence="1">
    <location>
        <begin position="24"/>
        <end position="228"/>
    </location>
</feature>
<dbReference type="Pfam" id="PF01863">
    <property type="entry name" value="YgjP-like"/>
    <property type="match status" value="1"/>
</dbReference>
<dbReference type="EMBL" id="CP096115">
    <property type="protein sequence ID" value="UUX93140.1"/>
    <property type="molecule type" value="Genomic_DNA"/>
</dbReference>
<name>A0A9E7PMT8_9EURY</name>
<dbReference type="PANTHER" id="PTHR30399">
    <property type="entry name" value="UNCHARACTERIZED PROTEIN YGJP"/>
    <property type="match status" value="1"/>
</dbReference>
<dbReference type="RefSeq" id="WP_257743280.1">
    <property type="nucleotide sequence ID" value="NZ_CP096115.1"/>
</dbReference>
<organism evidence="2 3">
    <name type="scientific">Methanoplanus endosymbiosus</name>
    <dbReference type="NCBI Taxonomy" id="33865"/>
    <lineage>
        <taxon>Archaea</taxon>
        <taxon>Methanobacteriati</taxon>
        <taxon>Methanobacteriota</taxon>
        <taxon>Stenosarchaea group</taxon>
        <taxon>Methanomicrobia</taxon>
        <taxon>Methanomicrobiales</taxon>
        <taxon>Methanomicrobiaceae</taxon>
        <taxon>Methanoplanus</taxon>
    </lineage>
</organism>
<dbReference type="AlphaFoldDB" id="A0A9E7PMT8"/>
<proteinExistence type="predicted"/>
<protein>
    <submittedName>
        <fullName evidence="2">M48 family metallopeptidase</fullName>
    </submittedName>
</protein>
<sequence>MHRITVAGLEFDVIQKKIKHLHLGVYPPDGKVRISAPSGFDDEAVRLAVISKLGWIRRCQKEYREQVRQSPREYLPRESHYFFGQRYLLNITEQKGKSEVLIRNKSVIDMYVPQGSDSRKPEQILSGWYRKELKARIPSLIEKWEPVIGVKVSKWGVKKMKTKWGSCNPEAKRIWVNLELAKKPEICLEYIIVHEMVHLLERNHNGHFRELMDKFMPQWQLYRDELNQSPLAHENWAY</sequence>
<dbReference type="CDD" id="cd07344">
    <property type="entry name" value="M48_yhfN_like"/>
    <property type="match status" value="1"/>
</dbReference>
<accession>A0A9E7PMT8</accession>
<keyword evidence="3" id="KW-1185">Reference proteome</keyword>
<evidence type="ECO:0000313" key="3">
    <source>
        <dbReference type="Proteomes" id="UP001060368"/>
    </source>
</evidence>
<evidence type="ECO:0000259" key="1">
    <source>
        <dbReference type="Pfam" id="PF01863"/>
    </source>
</evidence>
<dbReference type="KEGG" id="mend:L6E24_03190"/>
<dbReference type="InterPro" id="IPR002725">
    <property type="entry name" value="YgjP-like_metallopeptidase"/>
</dbReference>
<dbReference type="PANTHER" id="PTHR30399:SF1">
    <property type="entry name" value="UTP PYROPHOSPHATASE"/>
    <property type="match status" value="1"/>
</dbReference>
<dbReference type="Proteomes" id="UP001060368">
    <property type="component" value="Chromosome"/>
</dbReference>